<keyword evidence="7" id="KW-0679">Respiratory chain</keyword>
<dbReference type="EMBL" id="BACD03000036">
    <property type="protein sequence ID" value="GAO50702.1"/>
    <property type="molecule type" value="Genomic_DNA"/>
</dbReference>
<dbReference type="PANTHER" id="PTHR20900:SF0">
    <property type="entry name" value="NADH DEHYDROGENASE [UBIQUINONE] 1 BETA SUBCOMPLEX SUBUNIT 7"/>
    <property type="match status" value="1"/>
</dbReference>
<evidence type="ECO:0000256" key="5">
    <source>
        <dbReference type="ARBA" id="ARBA00018677"/>
    </source>
</evidence>
<keyword evidence="8" id="KW-0999">Mitochondrion inner membrane</keyword>
<dbReference type="STRING" id="698492.A0A0E9NLE2"/>
<proteinExistence type="inferred from homology"/>
<evidence type="ECO:0000313" key="13">
    <source>
        <dbReference type="EMBL" id="GAO50702.1"/>
    </source>
</evidence>
<evidence type="ECO:0000256" key="1">
    <source>
        <dbReference type="ARBA" id="ARBA00003195"/>
    </source>
</evidence>
<evidence type="ECO:0000256" key="6">
    <source>
        <dbReference type="ARBA" id="ARBA00022448"/>
    </source>
</evidence>
<evidence type="ECO:0000256" key="3">
    <source>
        <dbReference type="ARBA" id="ARBA00004637"/>
    </source>
</evidence>
<protein>
    <recommendedName>
        <fullName evidence="5">NADH dehydrogenase [ubiquinone] 1 beta subcomplex subunit 7</fullName>
    </recommendedName>
</protein>
<evidence type="ECO:0000256" key="12">
    <source>
        <dbReference type="ARBA" id="ARBA00023157"/>
    </source>
</evidence>
<evidence type="ECO:0000256" key="11">
    <source>
        <dbReference type="ARBA" id="ARBA00023136"/>
    </source>
</evidence>
<evidence type="ECO:0000256" key="4">
    <source>
        <dbReference type="ARBA" id="ARBA00008006"/>
    </source>
</evidence>
<accession>A0A0E9NLE2</accession>
<reference evidence="13 14" key="3">
    <citation type="journal article" date="2015" name="Genome Announc.">
        <title>Draft Genome Sequence of the Archiascomycetous Yeast Saitoella complicata.</title>
        <authorList>
            <person name="Yamauchi K."/>
            <person name="Kondo S."/>
            <person name="Hamamoto M."/>
            <person name="Takahashi Y."/>
            <person name="Ogura Y."/>
            <person name="Hayashi T."/>
            <person name="Nishida H."/>
        </authorList>
    </citation>
    <scope>NUCLEOTIDE SEQUENCE [LARGE SCALE GENOMIC DNA]</scope>
    <source>
        <strain evidence="13 14">NRRL Y-17804</strain>
    </source>
</reference>
<name>A0A0E9NLE2_SAICN</name>
<evidence type="ECO:0000256" key="7">
    <source>
        <dbReference type="ARBA" id="ARBA00022660"/>
    </source>
</evidence>
<dbReference type="PANTHER" id="PTHR20900">
    <property type="entry name" value="NADH:UBIQUINONE OXIDOREDUCTASE B18-LIKE SUBUNIT"/>
    <property type="match status" value="1"/>
</dbReference>
<comment type="subcellular location">
    <subcellularLocation>
        <location evidence="3">Mitochondrion inner membrane</location>
        <topology evidence="3">Peripheral membrane protein</topology>
    </subcellularLocation>
    <subcellularLocation>
        <location evidence="2">Mitochondrion intermembrane space</location>
    </subcellularLocation>
</comment>
<dbReference type="GO" id="GO:0005743">
    <property type="term" value="C:mitochondrial inner membrane"/>
    <property type="evidence" value="ECO:0007669"/>
    <property type="project" value="UniProtKB-SubCell"/>
</dbReference>
<keyword evidence="12" id="KW-1015">Disulfide bond</keyword>
<reference evidence="13 14" key="2">
    <citation type="journal article" date="2014" name="J. Gen. Appl. Microbiol.">
        <title>The early diverging ascomycetous budding yeast Saitoella complicata has three histone deacetylases belonging to the Clr6, Hos2, and Rpd3 lineages.</title>
        <authorList>
            <person name="Nishida H."/>
            <person name="Matsumoto T."/>
            <person name="Kondo S."/>
            <person name="Hamamoto M."/>
            <person name="Yoshikawa H."/>
        </authorList>
    </citation>
    <scope>NUCLEOTIDE SEQUENCE [LARGE SCALE GENOMIC DNA]</scope>
    <source>
        <strain evidence="13 14">NRRL Y-17804</strain>
    </source>
</reference>
<dbReference type="GO" id="GO:0005758">
    <property type="term" value="C:mitochondrial intermembrane space"/>
    <property type="evidence" value="ECO:0007669"/>
    <property type="project" value="UniProtKB-SubCell"/>
</dbReference>
<reference evidence="13 14" key="1">
    <citation type="journal article" date="2011" name="J. Gen. Appl. Microbiol.">
        <title>Draft genome sequencing of the enigmatic yeast Saitoella complicata.</title>
        <authorList>
            <person name="Nishida H."/>
            <person name="Hamamoto M."/>
            <person name="Sugiyama J."/>
        </authorList>
    </citation>
    <scope>NUCLEOTIDE SEQUENCE [LARGE SCALE GENOMIC DNA]</scope>
    <source>
        <strain evidence="13 14">NRRL Y-17804</strain>
    </source>
</reference>
<sequence length="149" mass="17331">MRNRLGNEQRSAGKETECSLLTVPKEDAFCRGTAHASQMKLQIAARRVHCYGHRNPSGSWRSHCYRPPQFSTQSKMSVSQEEMKAYRVPLGYRDNCAHLLIPLNSCRIKTLYAPWKCEDERHSYEKCQYEDFKKRVAEMKELKEAAAEE</sequence>
<dbReference type="PROSITE" id="PS51808">
    <property type="entry name" value="CHCH"/>
    <property type="match status" value="1"/>
</dbReference>
<evidence type="ECO:0000256" key="8">
    <source>
        <dbReference type="ARBA" id="ARBA00022792"/>
    </source>
</evidence>
<evidence type="ECO:0000256" key="10">
    <source>
        <dbReference type="ARBA" id="ARBA00023128"/>
    </source>
</evidence>
<evidence type="ECO:0000256" key="9">
    <source>
        <dbReference type="ARBA" id="ARBA00022982"/>
    </source>
</evidence>
<comment type="function">
    <text evidence="1">Accessory subunit of the mitochondrial membrane respiratory chain NADH dehydrogenase (Complex I), that is believed not to be involved in catalysis. Complex I functions in the transfer of electrons from NADH to the respiratory chain. The immediate electron acceptor for the enzyme is believed to be ubiquinone.</text>
</comment>
<gene>
    <name evidence="13" type="ORF">G7K_4823-t1</name>
</gene>
<keyword evidence="11" id="KW-0472">Membrane</keyword>
<dbReference type="InterPro" id="IPR008698">
    <property type="entry name" value="NDUB7"/>
</dbReference>
<dbReference type="AlphaFoldDB" id="A0A0E9NLE2"/>
<keyword evidence="6" id="KW-0813">Transport</keyword>
<keyword evidence="14" id="KW-1185">Reference proteome</keyword>
<keyword evidence="10" id="KW-0496">Mitochondrion</keyword>
<dbReference type="Proteomes" id="UP000033140">
    <property type="component" value="Unassembled WGS sequence"/>
</dbReference>
<comment type="caution">
    <text evidence="13">The sequence shown here is derived from an EMBL/GenBank/DDBJ whole genome shotgun (WGS) entry which is preliminary data.</text>
</comment>
<keyword evidence="9" id="KW-0249">Electron transport</keyword>
<evidence type="ECO:0000313" key="14">
    <source>
        <dbReference type="Proteomes" id="UP000033140"/>
    </source>
</evidence>
<comment type="similarity">
    <text evidence="4">Belongs to the complex I NDUFB7 subunit family.</text>
</comment>
<organism evidence="13 14">
    <name type="scientific">Saitoella complicata (strain BCRC 22490 / CBS 7301 / JCM 7358 / NBRC 10748 / NRRL Y-17804)</name>
    <dbReference type="NCBI Taxonomy" id="698492"/>
    <lineage>
        <taxon>Eukaryota</taxon>
        <taxon>Fungi</taxon>
        <taxon>Dikarya</taxon>
        <taxon>Ascomycota</taxon>
        <taxon>Taphrinomycotina</taxon>
        <taxon>Taphrinomycotina incertae sedis</taxon>
        <taxon>Saitoella</taxon>
    </lineage>
</organism>
<dbReference type="Pfam" id="PF05676">
    <property type="entry name" value="NDUF_B7"/>
    <property type="match status" value="1"/>
</dbReference>
<evidence type="ECO:0000256" key="2">
    <source>
        <dbReference type="ARBA" id="ARBA00004569"/>
    </source>
</evidence>